<feature type="domain" description="Glycosyltransferase subfamily 4-like N-terminal" evidence="2">
    <location>
        <begin position="16"/>
        <end position="185"/>
    </location>
</feature>
<dbReference type="AlphaFoldDB" id="A0A9E7RVF7"/>
<evidence type="ECO:0000313" key="5">
    <source>
        <dbReference type="Proteomes" id="UP001369247"/>
    </source>
</evidence>
<dbReference type="EMBL" id="CP104550">
    <property type="protein sequence ID" value="UXH32295.1"/>
    <property type="molecule type" value="Genomic_DNA"/>
</dbReference>
<evidence type="ECO:0000259" key="1">
    <source>
        <dbReference type="Pfam" id="PF00534"/>
    </source>
</evidence>
<dbReference type="GO" id="GO:0016757">
    <property type="term" value="F:glycosyltransferase activity"/>
    <property type="evidence" value="ECO:0007669"/>
    <property type="project" value="UniProtKB-KW"/>
</dbReference>
<evidence type="ECO:0000313" key="4">
    <source>
        <dbReference type="EMBL" id="UXH32295.1"/>
    </source>
</evidence>
<reference evidence="4" key="1">
    <citation type="submission" date="2022-09" db="EMBL/GenBank/DDBJ databases">
        <title>Characterization of three MwoI isoschizomers from sequenced genome and metagenomes.</title>
        <authorList>
            <person name="Fomenkov A."/>
            <person name="Xu S.Y."/>
            <person name="Roberts R.J."/>
        </authorList>
    </citation>
    <scope>NUCLEOTIDE SEQUENCE</scope>
    <source>
        <strain evidence="4">DSM 2970</strain>
    </source>
</reference>
<dbReference type="EC" id="2.4.-.-" evidence="3"/>
<feature type="domain" description="Glycosyl transferase family 1" evidence="1">
    <location>
        <begin position="191"/>
        <end position="350"/>
    </location>
</feature>
<dbReference type="EMBL" id="JAXUHJ010000014">
    <property type="protein sequence ID" value="MEJ8543505.1"/>
    <property type="molecule type" value="Genomic_DNA"/>
</dbReference>
<keyword evidence="3" id="KW-0808">Transferase</keyword>
<name>A0A9E7RVF7_METWO</name>
<reference evidence="3 5" key="2">
    <citation type="submission" date="2023-12" db="EMBL/GenBank/DDBJ databases">
        <title>Phenotypic and Genomic Characterization of Methanothermobacter wolfeii Strain BSEL, a CO2-Capturing Archaeon with Minimal Nutrient Requirements.</title>
        <authorList>
            <person name="Ale Enriquez F."/>
            <person name="Ahring B.K."/>
        </authorList>
    </citation>
    <scope>NUCLEOTIDE SEQUENCE [LARGE SCALE GENOMIC DNA]</scope>
    <source>
        <strain evidence="3 5">BSEL-1</strain>
    </source>
</reference>
<dbReference type="GeneID" id="75106209"/>
<evidence type="ECO:0000313" key="3">
    <source>
        <dbReference type="EMBL" id="MEJ8543505.1"/>
    </source>
</evidence>
<protein>
    <submittedName>
        <fullName evidence="4">Glycosyltransferase family 4 protein</fullName>
        <ecNumber evidence="3">2.4.-.-</ecNumber>
    </submittedName>
</protein>
<accession>A0A9E7RVF7</accession>
<dbReference type="Pfam" id="PF13439">
    <property type="entry name" value="Glyco_transf_4"/>
    <property type="match status" value="1"/>
</dbReference>
<dbReference type="Pfam" id="PF00534">
    <property type="entry name" value="Glycos_transf_1"/>
    <property type="match status" value="1"/>
</dbReference>
<dbReference type="PANTHER" id="PTHR45947:SF3">
    <property type="entry name" value="SULFOQUINOVOSYL TRANSFERASE SQD2"/>
    <property type="match status" value="1"/>
</dbReference>
<dbReference type="PANTHER" id="PTHR45947">
    <property type="entry name" value="SULFOQUINOVOSYL TRANSFERASE SQD2"/>
    <property type="match status" value="1"/>
</dbReference>
<organism evidence="4">
    <name type="scientific">Methanothermobacter wolfeii</name>
    <name type="common">Methanobacterium wolfei</name>
    <dbReference type="NCBI Taxonomy" id="145261"/>
    <lineage>
        <taxon>Archaea</taxon>
        <taxon>Methanobacteriati</taxon>
        <taxon>Methanobacteriota</taxon>
        <taxon>Methanomada group</taxon>
        <taxon>Methanobacteria</taxon>
        <taxon>Methanobacteriales</taxon>
        <taxon>Methanobacteriaceae</taxon>
        <taxon>Methanothermobacter</taxon>
    </lineage>
</organism>
<proteinExistence type="predicted"/>
<dbReference type="Proteomes" id="UP001065373">
    <property type="component" value="Chromosome"/>
</dbReference>
<keyword evidence="3" id="KW-0328">Glycosyltransferase</keyword>
<dbReference type="SUPFAM" id="SSF53756">
    <property type="entry name" value="UDP-Glycosyltransferase/glycogen phosphorylase"/>
    <property type="match status" value="1"/>
</dbReference>
<sequence length="373" mass="42409">MKILIVSDFFVPHYSGGGERRYFEIARRLVERGHEVDVITMRIKGVPDHEKIHGINVYHLGPEIHAPPVRSSIDFIRFMLAVFMWIIRRKYDIIDAQTYSPLIPSFLASKLRRIPMLATIHDVSSEGHDQWIQSSWIASLLERILMRLPYNGIITVSESTASAIRGFHGRKKDDIHVLPNGVDLDLIDSVRADEDNSIIFVGRLAPHKHVDHLINVFRGLSAQFKDLNLRIIGDGVERNRLLKMVEDPGLGERVSFQHSLSYPEVISNIKGSKVLVLPSTREGFGIVLAEAGACRVPAVAYKSGGVVEVIKDGVNGFLVEPLNMEELHHKIRKLLEDDKLREKMGENGRRIVEERFIWDIIVDGLEEIYMQHI</sequence>
<gene>
    <name evidence="4" type="ORF">N5910_03115</name>
    <name evidence="3" type="ORF">U2150_08390</name>
</gene>
<dbReference type="Proteomes" id="UP001369247">
    <property type="component" value="Unassembled WGS sequence"/>
</dbReference>
<keyword evidence="5" id="KW-1185">Reference proteome</keyword>
<dbReference type="Gene3D" id="3.40.50.2000">
    <property type="entry name" value="Glycogen Phosphorylase B"/>
    <property type="match status" value="2"/>
</dbReference>
<dbReference type="InterPro" id="IPR001296">
    <property type="entry name" value="Glyco_trans_1"/>
</dbReference>
<dbReference type="RefSeq" id="WP_261599762.1">
    <property type="nucleotide sequence ID" value="NZ_CP104550.1"/>
</dbReference>
<dbReference type="InterPro" id="IPR050194">
    <property type="entry name" value="Glycosyltransferase_grp1"/>
</dbReference>
<evidence type="ECO:0000259" key="2">
    <source>
        <dbReference type="Pfam" id="PF13439"/>
    </source>
</evidence>
<dbReference type="CDD" id="cd03801">
    <property type="entry name" value="GT4_PimA-like"/>
    <property type="match status" value="1"/>
</dbReference>
<dbReference type="InterPro" id="IPR028098">
    <property type="entry name" value="Glyco_trans_4-like_N"/>
</dbReference>